<dbReference type="PANTHER" id="PTHR43761">
    <property type="entry name" value="D-ISOMER SPECIFIC 2-HYDROXYACID DEHYDROGENASE FAMILY PROTEIN (AFU_ORTHOLOGUE AFUA_1G13630)"/>
    <property type="match status" value="1"/>
</dbReference>
<dbReference type="RefSeq" id="WP_167164270.1">
    <property type="nucleotide sequence ID" value="NZ_BAAAOO010000017.1"/>
</dbReference>
<feature type="domain" description="D-isomer specific 2-hydroxyacid dehydrogenase catalytic" evidence="5">
    <location>
        <begin position="19"/>
        <end position="315"/>
    </location>
</feature>
<dbReference type="PANTHER" id="PTHR43761:SF1">
    <property type="entry name" value="D-ISOMER SPECIFIC 2-HYDROXYACID DEHYDROGENASE CATALYTIC DOMAIN-CONTAINING PROTEIN-RELATED"/>
    <property type="match status" value="1"/>
</dbReference>
<feature type="domain" description="D-isomer specific 2-hydroxyacid dehydrogenase NAD-binding" evidence="6">
    <location>
        <begin position="109"/>
        <end position="284"/>
    </location>
</feature>
<evidence type="ECO:0000256" key="3">
    <source>
        <dbReference type="ARBA" id="ARBA00023027"/>
    </source>
</evidence>
<accession>A0ABX0SBE2</accession>
<evidence type="ECO:0000256" key="4">
    <source>
        <dbReference type="RuleBase" id="RU003719"/>
    </source>
</evidence>
<dbReference type="Pfam" id="PF02826">
    <property type="entry name" value="2-Hacid_dh_C"/>
    <property type="match status" value="1"/>
</dbReference>
<evidence type="ECO:0000259" key="6">
    <source>
        <dbReference type="Pfam" id="PF02826"/>
    </source>
</evidence>
<dbReference type="Proteomes" id="UP000749311">
    <property type="component" value="Unassembled WGS sequence"/>
</dbReference>
<name>A0ABX0SBE2_9ACTN</name>
<reference evidence="7 8" key="1">
    <citation type="submission" date="2020-02" db="EMBL/GenBank/DDBJ databases">
        <title>Sequencing the genomes of 1000 actinobacteria strains.</title>
        <authorList>
            <person name="Klenk H.-P."/>
        </authorList>
    </citation>
    <scope>NUCLEOTIDE SEQUENCE [LARGE SCALE GENOMIC DNA]</scope>
    <source>
        <strain evidence="7 8">DSM 19609</strain>
    </source>
</reference>
<keyword evidence="8" id="KW-1185">Reference proteome</keyword>
<dbReference type="InterPro" id="IPR006140">
    <property type="entry name" value="D-isomer_DH_NAD-bd"/>
</dbReference>
<dbReference type="CDD" id="cd05299">
    <property type="entry name" value="CtBP_dh"/>
    <property type="match status" value="1"/>
</dbReference>
<dbReference type="GO" id="GO:0004617">
    <property type="term" value="F:phosphoglycerate dehydrogenase activity"/>
    <property type="evidence" value="ECO:0007669"/>
    <property type="project" value="UniProtKB-EC"/>
</dbReference>
<evidence type="ECO:0000256" key="2">
    <source>
        <dbReference type="ARBA" id="ARBA00023002"/>
    </source>
</evidence>
<keyword evidence="2 4" id="KW-0560">Oxidoreductase</keyword>
<dbReference type="EMBL" id="JAAMOZ010000001">
    <property type="protein sequence ID" value="NIH55707.1"/>
    <property type="molecule type" value="Genomic_DNA"/>
</dbReference>
<comment type="caution">
    <text evidence="7">The sequence shown here is derived from an EMBL/GenBank/DDBJ whole genome shotgun (WGS) entry which is preliminary data.</text>
</comment>
<gene>
    <name evidence="7" type="ORF">FB473_000352</name>
</gene>
<dbReference type="EC" id="1.1.1.95" evidence="7"/>
<dbReference type="PROSITE" id="PS00671">
    <property type="entry name" value="D_2_HYDROXYACID_DH_3"/>
    <property type="match status" value="1"/>
</dbReference>
<keyword evidence="3" id="KW-0520">NAD</keyword>
<dbReference type="InterPro" id="IPR006139">
    <property type="entry name" value="D-isomer_2_OHA_DH_cat_dom"/>
</dbReference>
<evidence type="ECO:0000259" key="5">
    <source>
        <dbReference type="Pfam" id="PF00389"/>
    </source>
</evidence>
<dbReference type="Pfam" id="PF00389">
    <property type="entry name" value="2-Hacid_dh"/>
    <property type="match status" value="1"/>
</dbReference>
<dbReference type="Gene3D" id="3.40.50.720">
    <property type="entry name" value="NAD(P)-binding Rossmann-like Domain"/>
    <property type="match status" value="2"/>
</dbReference>
<dbReference type="SUPFAM" id="SSF51735">
    <property type="entry name" value="NAD(P)-binding Rossmann-fold domains"/>
    <property type="match status" value="1"/>
</dbReference>
<dbReference type="InterPro" id="IPR050418">
    <property type="entry name" value="D-iso_2-hydroxyacid_DH_PdxB"/>
</dbReference>
<sequence length="320" mass="34144">MRVTITDLDHDSYAIEQAAADAEGVELLFINGDADSATDPRVKGTDGLVVQYAKVDAAAMDYLLPELKVIGRYGVGVDTIDLDAARERGIAVVNVPDYGTQSVADHAITLALGVIRNIKELDTLARKSTMDLAPAAPIHQFVDLTFGVVGFGAIGRACAEKARGLGFTTVVTDPLIPEGTTEVDGFTVASFDEVLATSDVVSVHIPLLDSTKHLFSDETFAKMKDGAIIVNTARGGVIDTEALVRAVESGKLLGAGIDVLEVEPVPADAPITKLDRVLLSPHAAYYSEESYVLLKQRVIRNTVDVLKGRECRFTVVPPKK</sequence>
<dbReference type="SUPFAM" id="SSF52283">
    <property type="entry name" value="Formate/glycerate dehydrogenase catalytic domain-like"/>
    <property type="match status" value="1"/>
</dbReference>
<dbReference type="PROSITE" id="PS00670">
    <property type="entry name" value="D_2_HYDROXYACID_DH_2"/>
    <property type="match status" value="1"/>
</dbReference>
<dbReference type="InterPro" id="IPR029753">
    <property type="entry name" value="D-isomer_DH_CS"/>
</dbReference>
<evidence type="ECO:0000256" key="1">
    <source>
        <dbReference type="ARBA" id="ARBA00005854"/>
    </source>
</evidence>
<dbReference type="InterPro" id="IPR036291">
    <property type="entry name" value="NAD(P)-bd_dom_sf"/>
</dbReference>
<evidence type="ECO:0000313" key="8">
    <source>
        <dbReference type="Proteomes" id="UP000749311"/>
    </source>
</evidence>
<organism evidence="7 8">
    <name type="scientific">Brooklawnia cerclae</name>
    <dbReference type="NCBI Taxonomy" id="349934"/>
    <lineage>
        <taxon>Bacteria</taxon>
        <taxon>Bacillati</taxon>
        <taxon>Actinomycetota</taxon>
        <taxon>Actinomycetes</taxon>
        <taxon>Propionibacteriales</taxon>
        <taxon>Propionibacteriaceae</taxon>
        <taxon>Brooklawnia</taxon>
    </lineage>
</organism>
<comment type="similarity">
    <text evidence="1 4">Belongs to the D-isomer specific 2-hydroxyacid dehydrogenase family.</text>
</comment>
<dbReference type="InterPro" id="IPR043322">
    <property type="entry name" value="CtBP"/>
</dbReference>
<evidence type="ECO:0000313" key="7">
    <source>
        <dbReference type="EMBL" id="NIH55707.1"/>
    </source>
</evidence>
<proteinExistence type="inferred from homology"/>
<protein>
    <submittedName>
        <fullName evidence="7">D-3-phosphoglycerate dehydrogenase</fullName>
        <ecNumber evidence="7">1.1.1.95</ecNumber>
    </submittedName>
</protein>